<reference evidence="2" key="1">
    <citation type="submission" date="2009-10" db="EMBL/GenBank/DDBJ databases">
        <title>Diversity of trophic interactions inside an arsenic-rich microbial ecosystem.</title>
        <authorList>
            <person name="Bertin P.N."/>
            <person name="Heinrich-Salmeron A."/>
            <person name="Pelletier E."/>
            <person name="Goulhen-Chollet F."/>
            <person name="Arsene-Ploetze F."/>
            <person name="Gallien S."/>
            <person name="Calteau A."/>
            <person name="Vallenet D."/>
            <person name="Casiot C."/>
            <person name="Chane-Woon-Ming B."/>
            <person name="Giloteaux L."/>
            <person name="Barakat M."/>
            <person name="Bonnefoy V."/>
            <person name="Bruneel O."/>
            <person name="Chandler M."/>
            <person name="Cleiss J."/>
            <person name="Duran R."/>
            <person name="Elbaz-Poulichet F."/>
            <person name="Fonknechten N."/>
            <person name="Lauga B."/>
            <person name="Mornico D."/>
            <person name="Ortet P."/>
            <person name="Schaeffer C."/>
            <person name="Siguier P."/>
            <person name="Alexander Thil Smith A."/>
            <person name="Van Dorsselaer A."/>
            <person name="Weissenbach J."/>
            <person name="Medigue C."/>
            <person name="Le Paslier D."/>
        </authorList>
    </citation>
    <scope>NUCLEOTIDE SEQUENCE</scope>
</reference>
<dbReference type="InterPro" id="IPR050194">
    <property type="entry name" value="Glycosyltransferase_grp1"/>
</dbReference>
<dbReference type="Pfam" id="PF13692">
    <property type="entry name" value="Glyco_trans_1_4"/>
    <property type="match status" value="1"/>
</dbReference>
<keyword evidence="2" id="KW-0808">Transferase</keyword>
<comment type="caution">
    <text evidence="2">The sequence shown here is derived from an EMBL/GenBank/DDBJ whole genome shotgun (WGS) entry which is preliminary data.</text>
</comment>
<dbReference type="CDD" id="cd03814">
    <property type="entry name" value="GT4-like"/>
    <property type="match status" value="1"/>
</dbReference>
<organism evidence="2">
    <name type="scientific">mine drainage metagenome</name>
    <dbReference type="NCBI Taxonomy" id="410659"/>
    <lineage>
        <taxon>unclassified sequences</taxon>
        <taxon>metagenomes</taxon>
        <taxon>ecological metagenomes</taxon>
    </lineage>
</organism>
<evidence type="ECO:0000259" key="1">
    <source>
        <dbReference type="Pfam" id="PF13439"/>
    </source>
</evidence>
<accession>E6QLG6</accession>
<name>E6QLG6_9ZZZZ</name>
<dbReference type="EMBL" id="CABQ01000181">
    <property type="protein sequence ID" value="CBI08086.1"/>
    <property type="molecule type" value="Genomic_DNA"/>
</dbReference>
<evidence type="ECO:0000313" key="2">
    <source>
        <dbReference type="EMBL" id="CBI08086.1"/>
    </source>
</evidence>
<protein>
    <submittedName>
        <fullName evidence="2">Glycosyltransferase</fullName>
    </submittedName>
</protein>
<dbReference type="PANTHER" id="PTHR45947:SF3">
    <property type="entry name" value="SULFOQUINOVOSYL TRANSFERASE SQD2"/>
    <property type="match status" value="1"/>
</dbReference>
<proteinExistence type="predicted"/>
<feature type="domain" description="Glycosyltransferase subfamily 4-like N-terminal" evidence="1">
    <location>
        <begin position="19"/>
        <end position="171"/>
    </location>
</feature>
<dbReference type="Gene3D" id="3.40.50.2000">
    <property type="entry name" value="Glycogen Phosphorylase B"/>
    <property type="match status" value="2"/>
</dbReference>
<dbReference type="PANTHER" id="PTHR45947">
    <property type="entry name" value="SULFOQUINOVOSYL TRANSFERASE SQD2"/>
    <property type="match status" value="1"/>
</dbReference>
<gene>
    <name evidence="2" type="primary">gtrA</name>
    <name evidence="2" type="ORF">CARN6_1515</name>
</gene>
<dbReference type="GO" id="GO:0016757">
    <property type="term" value="F:glycosyltransferase activity"/>
    <property type="evidence" value="ECO:0007669"/>
    <property type="project" value="TreeGrafter"/>
</dbReference>
<dbReference type="SUPFAM" id="SSF53756">
    <property type="entry name" value="UDP-Glycosyltransferase/glycogen phosphorylase"/>
    <property type="match status" value="1"/>
</dbReference>
<sequence>MSKSPKHLALVTDAWEPQVNGVVRTYQQIVERLRTRGWRVTVIHPGEFRCKPLPSDPEIAYAWDVWPKLPRMLRALDPDCLHLATEGPLGMTARIWCGLHGYRFTSSFHTKFPEFIQERMGIPLFWTYGLAKWFHNRAERTLVPTPSLLRYLESRGFKRCRPWTHGVDIERFHPSRRREMEYPRPIALYVGRVSVEKNLEPFLSLEMAGTKLIVGDGPERAALEARHPQAHFLGVRTGEDLAALYASADVFVFPSRTDTFGLVLLEALASGTPIAGYPVTGPIDVANDAAVGGIDEDMGTAITQALGCSREACRTYAERFSWEEAEWIFEETLVPMRTLRS</sequence>
<dbReference type="Pfam" id="PF13439">
    <property type="entry name" value="Glyco_transf_4"/>
    <property type="match status" value="1"/>
</dbReference>
<dbReference type="InterPro" id="IPR028098">
    <property type="entry name" value="Glyco_trans_4-like_N"/>
</dbReference>
<dbReference type="AlphaFoldDB" id="E6QLG6"/>